<comment type="caution">
    <text evidence="1">The sequence shown here is derived from an EMBL/GenBank/DDBJ whole genome shotgun (WGS) entry which is preliminary data.</text>
</comment>
<dbReference type="Proteomes" id="UP001140949">
    <property type="component" value="Unassembled WGS sequence"/>
</dbReference>
<proteinExistence type="predicted"/>
<reference evidence="1" key="2">
    <citation type="submission" date="2023-04" db="EMBL/GenBank/DDBJ databases">
        <authorList>
            <person name="Bruccoleri R.E."/>
            <person name="Oakeley E.J."/>
            <person name="Faust A.-M."/>
            <person name="Dessus-Babus S."/>
            <person name="Altorfer M."/>
            <person name="Burckhardt D."/>
            <person name="Oertli M."/>
            <person name="Naumann U."/>
            <person name="Petersen F."/>
            <person name="Wong J."/>
        </authorList>
    </citation>
    <scope>NUCLEOTIDE SEQUENCE</scope>
    <source>
        <strain evidence="1">GSM-AAB239-AS_SAM_17_03QT</strain>
        <tissue evidence="1">Leaf</tissue>
    </source>
</reference>
<keyword evidence="2" id="KW-1185">Reference proteome</keyword>
<organism evidence="1 2">
    <name type="scientific">Iris pallida</name>
    <name type="common">Sweet iris</name>
    <dbReference type="NCBI Taxonomy" id="29817"/>
    <lineage>
        <taxon>Eukaryota</taxon>
        <taxon>Viridiplantae</taxon>
        <taxon>Streptophyta</taxon>
        <taxon>Embryophyta</taxon>
        <taxon>Tracheophyta</taxon>
        <taxon>Spermatophyta</taxon>
        <taxon>Magnoliopsida</taxon>
        <taxon>Liliopsida</taxon>
        <taxon>Asparagales</taxon>
        <taxon>Iridaceae</taxon>
        <taxon>Iridoideae</taxon>
        <taxon>Irideae</taxon>
        <taxon>Iris</taxon>
    </lineage>
</organism>
<sequence length="191" mass="22176">MQVLQGIRWSSTTLENIDQHRMTLTLHVLIGSVIGLGNEAFHSDVTLSTKPMWSANVEAMAARIWTTWELMTTNFIQMKQMSNVLVSFFANHYIFCSPNVLLVFSGNEDFYANAHLTGHIPKKWTSMLPLLKQVMPRYFVYLQVSRNHVSPTFRLLYTCKLAGTHDSPLYKHYFALFYFRQYAYTLVYSLT</sequence>
<dbReference type="EMBL" id="JANAVB010007379">
    <property type="protein sequence ID" value="KAJ6843224.1"/>
    <property type="molecule type" value="Genomic_DNA"/>
</dbReference>
<dbReference type="AlphaFoldDB" id="A0AAX6HRT1"/>
<name>A0AAX6HRT1_IRIPA</name>
<evidence type="ECO:0000313" key="2">
    <source>
        <dbReference type="Proteomes" id="UP001140949"/>
    </source>
</evidence>
<evidence type="ECO:0000313" key="1">
    <source>
        <dbReference type="EMBL" id="KAJ6843224.1"/>
    </source>
</evidence>
<accession>A0AAX6HRT1</accession>
<protein>
    <submittedName>
        <fullName evidence="1">Proline iminopeptidase</fullName>
    </submittedName>
</protein>
<gene>
    <name evidence="1" type="ORF">M6B38_300835</name>
</gene>
<reference evidence="1" key="1">
    <citation type="journal article" date="2023" name="GigaByte">
        <title>Genome assembly of the bearded iris, Iris pallida Lam.</title>
        <authorList>
            <person name="Bruccoleri R.E."/>
            <person name="Oakeley E.J."/>
            <person name="Faust A.M.E."/>
            <person name="Altorfer M."/>
            <person name="Dessus-Babus S."/>
            <person name="Burckhardt D."/>
            <person name="Oertli M."/>
            <person name="Naumann U."/>
            <person name="Petersen F."/>
            <person name="Wong J."/>
        </authorList>
    </citation>
    <scope>NUCLEOTIDE SEQUENCE</scope>
    <source>
        <strain evidence="1">GSM-AAB239-AS_SAM_17_03QT</strain>
    </source>
</reference>